<evidence type="ECO:0000313" key="3">
    <source>
        <dbReference type="RefSeq" id="XP_039242052.1"/>
    </source>
</evidence>
<feature type="region of interest" description="Disordered" evidence="1">
    <location>
        <begin position="1"/>
        <end position="113"/>
    </location>
</feature>
<dbReference type="GeneID" id="120324229"/>
<sequence length="204" mass="22561">MLTKPRRQVSHPLVFNNSRDGDSQESLFPNTDTDGNRQPEHNPDREGSAGSSTARRLRTDPRGAGLSPGTTRAGRGGSSRRSGSTSLCSRSRPLSPETRSISGRQETQNSTSAWKQEVKSSTWVYPHKSTFCFRTRLEEKTRKLQAPSFSMFHKLKSCTVTCLFCLGILTPAGNSKAGNLLGTTTTFWKSQSSMVLEDFVLFPR</sequence>
<proteinExistence type="predicted"/>
<name>A0A7R5KYG7_9PASS</name>
<accession>A0A7R5KYG7</accession>
<organism evidence="2 3">
    <name type="scientific">Pipra filicauda</name>
    <name type="common">Wire-tailed manakin</name>
    <dbReference type="NCBI Taxonomy" id="649802"/>
    <lineage>
        <taxon>Eukaryota</taxon>
        <taxon>Metazoa</taxon>
        <taxon>Chordata</taxon>
        <taxon>Craniata</taxon>
        <taxon>Vertebrata</taxon>
        <taxon>Euteleostomi</taxon>
        <taxon>Archelosauria</taxon>
        <taxon>Archosauria</taxon>
        <taxon>Dinosauria</taxon>
        <taxon>Saurischia</taxon>
        <taxon>Theropoda</taxon>
        <taxon>Coelurosauria</taxon>
        <taxon>Aves</taxon>
        <taxon>Neognathae</taxon>
        <taxon>Neoaves</taxon>
        <taxon>Telluraves</taxon>
        <taxon>Australaves</taxon>
        <taxon>Passeriformes</taxon>
        <taxon>Pipridae</taxon>
        <taxon>Pipra</taxon>
    </lineage>
</organism>
<keyword evidence="2" id="KW-1185">Reference proteome</keyword>
<evidence type="ECO:0000313" key="2">
    <source>
        <dbReference type="Proteomes" id="UP000504627"/>
    </source>
</evidence>
<dbReference type="AlphaFoldDB" id="A0A7R5KYG7"/>
<feature type="compositionally biased region" description="Polar residues" evidence="1">
    <location>
        <begin position="97"/>
        <end position="113"/>
    </location>
</feature>
<feature type="compositionally biased region" description="Basic and acidic residues" evidence="1">
    <location>
        <begin position="34"/>
        <end position="47"/>
    </location>
</feature>
<dbReference type="Proteomes" id="UP000504627">
    <property type="component" value="Unplaced"/>
</dbReference>
<reference evidence="3" key="1">
    <citation type="submission" date="2025-08" db="UniProtKB">
        <authorList>
            <consortium name="RefSeq"/>
        </authorList>
    </citation>
    <scope>IDENTIFICATION</scope>
    <source>
        <tissue evidence="3">Muscle</tissue>
    </source>
</reference>
<feature type="compositionally biased region" description="Low complexity" evidence="1">
    <location>
        <begin position="67"/>
        <end position="92"/>
    </location>
</feature>
<gene>
    <name evidence="3" type="primary">LOC120324229</name>
</gene>
<feature type="compositionally biased region" description="Polar residues" evidence="1">
    <location>
        <begin position="24"/>
        <end position="33"/>
    </location>
</feature>
<protein>
    <submittedName>
        <fullName evidence="3">Uncharacterized protein LOC120324229</fullName>
    </submittedName>
</protein>
<dbReference type="RefSeq" id="XP_039242052.1">
    <property type="nucleotide sequence ID" value="XM_039386118.1"/>
</dbReference>
<dbReference type="InParanoid" id="A0A7R5KYG7"/>
<evidence type="ECO:0000256" key="1">
    <source>
        <dbReference type="SAM" id="MobiDB-lite"/>
    </source>
</evidence>